<evidence type="ECO:0000256" key="13">
    <source>
        <dbReference type="ARBA" id="ARBA00023136"/>
    </source>
</evidence>
<comment type="cofactor">
    <cofactor evidence="17">
        <name>Ca(2+)</name>
        <dbReference type="ChEBI" id="CHEBI:29108"/>
    </cofactor>
    <text evidence="17">Binds 1 Ca(2+) ion per monomer. In the dimeric form the Ca(2+) is bound by different amino acids with binding of each Ca(2+) shared with ligands coming from each monomer. The Ca(2+) ion may have a role in catalysis.</text>
</comment>
<evidence type="ECO:0000313" key="19">
    <source>
        <dbReference type="EMBL" id="QJR02247.1"/>
    </source>
</evidence>
<protein>
    <recommendedName>
        <fullName evidence="17">Phospholipase A1</fullName>
        <ecNumber evidence="17">3.1.1.32</ecNumber>
        <ecNumber evidence="17">3.1.1.4</ecNumber>
    </recommendedName>
    <alternativeName>
        <fullName evidence="17">Phosphatidylcholine 1-acylhydrolase</fullName>
    </alternativeName>
</protein>
<gene>
    <name evidence="19" type="ORF">HH800_08615</name>
</gene>
<sequence length="407" mass="43955">MMGRSLPWLLAGAATALAPAAHATSPVEILIGDAGQRDADGAVLVEVRFLNGGTEPQTVPLPDRIEAQLTANGARRTLWLERTADMPADLIVPPDGFRRARYRLPDADELPLDGAVFSIPAWSAQQTAIALRPAPMTQSAQAELAPAQAAARAASEPAAPPSDRSAGNPFLANLSAYEPIYAVYGPGTNSEARIQISFKYQLFGTRRAEGLPRSWRDGLHFAFSQRMFWDLGGDSSPFRNIDYQPELFYLTPSATLSSGVSLSAQGGIRHESNGRDGTASRSINSVYIAPMAAIPLGGGYRFSVAPRLSLFVGDKSDNPDIRRYRGNTALFMEVGEDKGLRLSTSTRFNFGSGKGAFSADISYPLPRLLGGGPDFYLFGQSFVGYGENLLDYDRRMTRFRIGVALVR</sequence>
<evidence type="ECO:0000313" key="20">
    <source>
        <dbReference type="Proteomes" id="UP000502611"/>
    </source>
</evidence>
<keyword evidence="8 17" id="KW-0732">Signal</keyword>
<proteinExistence type="inferred from homology"/>
<evidence type="ECO:0000256" key="3">
    <source>
        <dbReference type="ARBA" id="ARBA00010525"/>
    </source>
</evidence>
<evidence type="ECO:0000256" key="15">
    <source>
        <dbReference type="PIRSR" id="PIRSR603187-1"/>
    </source>
</evidence>
<dbReference type="InterPro" id="IPR036541">
    <property type="entry name" value="PLipase_A1_sf"/>
</dbReference>
<feature type="region of interest" description="Disordered" evidence="18">
    <location>
        <begin position="140"/>
        <end position="165"/>
    </location>
</feature>
<evidence type="ECO:0000256" key="8">
    <source>
        <dbReference type="ARBA" id="ARBA00022729"/>
    </source>
</evidence>
<dbReference type="GO" id="GO:0046872">
    <property type="term" value="F:metal ion binding"/>
    <property type="evidence" value="ECO:0007669"/>
    <property type="project" value="UniProtKB-KW"/>
</dbReference>
<feature type="active site" description="Proton acceptor" evidence="15">
    <location>
        <position position="270"/>
    </location>
</feature>
<comment type="function">
    <text evidence="17">Hydrolysis of phosphatidylcholine with phospholipase A2 (EC 3.1.1.4) and phospholipase A1 (EC 3.1.1.32) activities.</text>
</comment>
<keyword evidence="9 17" id="KW-0378">Hydrolase</keyword>
<evidence type="ECO:0000256" key="1">
    <source>
        <dbReference type="ARBA" id="ARBA00000111"/>
    </source>
</evidence>
<dbReference type="PRINTS" id="PR01486">
    <property type="entry name" value="PHPHLIPASEA1"/>
</dbReference>
<dbReference type="GO" id="GO:0008970">
    <property type="term" value="F:phospholipase A1 activity"/>
    <property type="evidence" value="ECO:0007669"/>
    <property type="project" value="UniProtKB-EC"/>
</dbReference>
<keyword evidence="6" id="KW-0812">Transmembrane</keyword>
<evidence type="ECO:0000256" key="12">
    <source>
        <dbReference type="ARBA" id="ARBA00023098"/>
    </source>
</evidence>
<evidence type="ECO:0000256" key="11">
    <source>
        <dbReference type="ARBA" id="ARBA00022963"/>
    </source>
</evidence>
<dbReference type="PANTHER" id="PTHR40457:SF1">
    <property type="entry name" value="PHOSPHOLIPASE A1"/>
    <property type="match status" value="1"/>
</dbReference>
<evidence type="ECO:0000256" key="5">
    <source>
        <dbReference type="ARBA" id="ARBA00022452"/>
    </source>
</evidence>
<dbReference type="EMBL" id="CP053021">
    <property type="protein sequence ID" value="QJR02247.1"/>
    <property type="molecule type" value="Genomic_DNA"/>
</dbReference>
<comment type="subunit">
    <text evidence="4 17">Homodimer; dimerization is reversible, and the dimeric form is the active one.</text>
</comment>
<dbReference type="InterPro" id="IPR003187">
    <property type="entry name" value="PLipase_A1"/>
</dbReference>
<feature type="binding site" description="in dimeric form" evidence="16">
    <location>
        <position position="235"/>
    </location>
    <ligand>
        <name>Ca(2+)</name>
        <dbReference type="ChEBI" id="CHEBI:29108"/>
        <label>1</label>
    </ligand>
</feature>
<evidence type="ECO:0000256" key="6">
    <source>
        <dbReference type="ARBA" id="ARBA00022692"/>
    </source>
</evidence>
<accession>A0A6M4G9B5</accession>
<evidence type="ECO:0000256" key="16">
    <source>
        <dbReference type="PIRSR" id="PIRSR603187-2"/>
    </source>
</evidence>
<feature type="chain" id="PRO_5027145879" description="Phospholipase A1" evidence="17">
    <location>
        <begin position="24"/>
        <end position="407"/>
    </location>
</feature>
<comment type="subcellular location">
    <subcellularLocation>
        <location evidence="17">Cell outer membrane</location>
        <topology evidence="17">Multi-pass membrane protein</topology>
    </subcellularLocation>
    <text evidence="17">One of the very few enzymes located there.</text>
</comment>
<feature type="binding site" description="in dimeric form" evidence="16">
    <location>
        <position position="317"/>
    </location>
    <ligand>
        <name>Ca(2+)</name>
        <dbReference type="ChEBI" id="CHEBI:29108"/>
        <label>1</label>
    </ligand>
</feature>
<dbReference type="GO" id="GO:0009279">
    <property type="term" value="C:cell outer membrane"/>
    <property type="evidence" value="ECO:0007669"/>
    <property type="project" value="UniProtKB-SubCell"/>
</dbReference>
<feature type="binding site" description="in dimeric form" evidence="16">
    <location>
        <position position="275"/>
    </location>
    <ligand>
        <name>Ca(2+)</name>
        <dbReference type="ChEBI" id="CHEBI:29108"/>
        <label>1</label>
    </ligand>
</feature>
<comment type="catalytic activity">
    <reaction evidence="2 17">
        <text>a 1,2-diacyl-sn-glycero-3-phosphocholine + H2O = a 1-acyl-sn-glycero-3-phosphocholine + a fatty acid + H(+)</text>
        <dbReference type="Rhea" id="RHEA:15801"/>
        <dbReference type="ChEBI" id="CHEBI:15377"/>
        <dbReference type="ChEBI" id="CHEBI:15378"/>
        <dbReference type="ChEBI" id="CHEBI:28868"/>
        <dbReference type="ChEBI" id="CHEBI:57643"/>
        <dbReference type="ChEBI" id="CHEBI:58168"/>
        <dbReference type="EC" id="3.1.1.4"/>
    </reaction>
</comment>
<feature type="binding site" description="in dimeric form" evidence="16">
    <location>
        <position position="280"/>
    </location>
    <ligand>
        <name>Ca(2+)</name>
        <dbReference type="ChEBI" id="CHEBI:29108"/>
        <label>1</label>
    </ligand>
</feature>
<keyword evidence="14 17" id="KW-0998">Cell outer membrane</keyword>
<dbReference type="EC" id="3.1.1.4" evidence="17"/>
<dbReference type="GO" id="GO:0004623">
    <property type="term" value="F:phospholipase A2 activity"/>
    <property type="evidence" value="ECO:0007669"/>
    <property type="project" value="UniProtKB-EC"/>
</dbReference>
<comment type="similarity">
    <text evidence="3 17">Belongs to the phospholipase A1 family.</text>
</comment>
<evidence type="ECO:0000256" key="17">
    <source>
        <dbReference type="RuleBase" id="RU366027"/>
    </source>
</evidence>
<dbReference type="Gene3D" id="2.40.230.10">
    <property type="entry name" value="Phospholipase A1"/>
    <property type="match status" value="1"/>
</dbReference>
<keyword evidence="12 17" id="KW-0443">Lipid metabolism</keyword>
<keyword evidence="5" id="KW-1134">Transmembrane beta strand</keyword>
<dbReference type="AlphaFoldDB" id="A0A6M4G9B5"/>
<keyword evidence="7 16" id="KW-0479">Metal-binding</keyword>
<organism evidence="19 20">
    <name type="scientific">Sphingobium yanoikuyae</name>
    <name type="common">Sphingomonas yanoikuyae</name>
    <dbReference type="NCBI Taxonomy" id="13690"/>
    <lineage>
        <taxon>Bacteria</taxon>
        <taxon>Pseudomonadati</taxon>
        <taxon>Pseudomonadota</taxon>
        <taxon>Alphaproteobacteria</taxon>
        <taxon>Sphingomonadales</taxon>
        <taxon>Sphingomonadaceae</taxon>
        <taxon>Sphingobium</taxon>
    </lineage>
</organism>
<evidence type="ECO:0000256" key="2">
    <source>
        <dbReference type="ARBA" id="ARBA00001604"/>
    </source>
</evidence>
<dbReference type="EC" id="3.1.1.32" evidence="17"/>
<comment type="catalytic activity">
    <reaction evidence="1 17">
        <text>a 1,2-diacyl-sn-glycero-3-phosphocholine + H2O = a 2-acyl-sn-glycero-3-phosphocholine + a fatty acid + H(+)</text>
        <dbReference type="Rhea" id="RHEA:18689"/>
        <dbReference type="ChEBI" id="CHEBI:15377"/>
        <dbReference type="ChEBI" id="CHEBI:15378"/>
        <dbReference type="ChEBI" id="CHEBI:28868"/>
        <dbReference type="ChEBI" id="CHEBI:57643"/>
        <dbReference type="ChEBI" id="CHEBI:57875"/>
        <dbReference type="EC" id="3.1.1.32"/>
    </reaction>
</comment>
<feature type="signal peptide" evidence="17">
    <location>
        <begin position="1"/>
        <end position="23"/>
    </location>
</feature>
<keyword evidence="13" id="KW-0472">Membrane</keyword>
<evidence type="ECO:0000256" key="18">
    <source>
        <dbReference type="SAM" id="MobiDB-lite"/>
    </source>
</evidence>
<dbReference type="Pfam" id="PF02253">
    <property type="entry name" value="PLA1"/>
    <property type="match status" value="1"/>
</dbReference>
<dbReference type="GO" id="GO:0016042">
    <property type="term" value="P:lipid catabolic process"/>
    <property type="evidence" value="ECO:0007669"/>
    <property type="project" value="UniProtKB-KW"/>
</dbReference>
<dbReference type="SUPFAM" id="SSF56931">
    <property type="entry name" value="Outer membrane phospholipase A (OMPLA)"/>
    <property type="match status" value="1"/>
</dbReference>
<evidence type="ECO:0000256" key="10">
    <source>
        <dbReference type="ARBA" id="ARBA00022837"/>
    </source>
</evidence>
<reference evidence="19 20" key="1">
    <citation type="submission" date="2020-04" db="EMBL/GenBank/DDBJ databases">
        <title>The Whole Genome Analysis of High salt-tolerant Sphingobium yanoikuyae YC-XJ2 with Aryl organophosphorus flame retardants (aryl-OPFRs)-degrading capacity and characteristics of Related phosphotriesterase.</title>
        <authorList>
            <person name="Li X."/>
        </authorList>
    </citation>
    <scope>NUCLEOTIDE SEQUENCE [LARGE SCALE GENOMIC DNA]</scope>
    <source>
        <strain evidence="19 20">YC-XJ2</strain>
    </source>
</reference>
<dbReference type="Proteomes" id="UP000502611">
    <property type="component" value="Chromosome"/>
</dbReference>
<evidence type="ECO:0000256" key="4">
    <source>
        <dbReference type="ARBA" id="ARBA00011702"/>
    </source>
</evidence>
<feature type="active site" description="Nucleophile" evidence="15">
    <location>
        <position position="272"/>
    </location>
</feature>
<keyword evidence="10 16" id="KW-0106">Calcium</keyword>
<name>A0A6M4G9B5_SPHYA</name>
<evidence type="ECO:0000256" key="14">
    <source>
        <dbReference type="ARBA" id="ARBA00023237"/>
    </source>
</evidence>
<keyword evidence="11 17" id="KW-0442">Lipid degradation</keyword>
<dbReference type="RefSeq" id="WP_066856573.1">
    <property type="nucleotide sequence ID" value="NZ_CP053021.1"/>
</dbReference>
<evidence type="ECO:0000256" key="9">
    <source>
        <dbReference type="ARBA" id="ARBA00022801"/>
    </source>
</evidence>
<evidence type="ECO:0000256" key="7">
    <source>
        <dbReference type="ARBA" id="ARBA00022723"/>
    </source>
</evidence>
<dbReference type="PANTHER" id="PTHR40457">
    <property type="entry name" value="PHOSPHOLIPASE A1"/>
    <property type="match status" value="1"/>
</dbReference>